<evidence type="ECO:0000256" key="1">
    <source>
        <dbReference type="ARBA" id="ARBA00008874"/>
    </source>
</evidence>
<keyword evidence="2" id="KW-0547">Nucleotide-binding</keyword>
<proteinExistence type="inferred from homology"/>
<name>A0A1I7SB42_BURXY</name>
<dbReference type="Pfam" id="PF00069">
    <property type="entry name" value="Pkinase"/>
    <property type="match status" value="1"/>
</dbReference>
<keyword evidence="7" id="KW-1185">Reference proteome</keyword>
<dbReference type="PROSITE" id="PS50011">
    <property type="entry name" value="PROTEIN_KINASE_DOM"/>
    <property type="match status" value="1"/>
</dbReference>
<reference evidence="5" key="2">
    <citation type="submission" date="2020-09" db="EMBL/GenBank/DDBJ databases">
        <authorList>
            <person name="Kikuchi T."/>
        </authorList>
    </citation>
    <scope>NUCLEOTIDE SEQUENCE</scope>
    <source>
        <strain evidence="5">Ka4C1</strain>
    </source>
</reference>
<dbReference type="SMART" id="SM00220">
    <property type="entry name" value="S_TKc"/>
    <property type="match status" value="1"/>
</dbReference>
<dbReference type="Proteomes" id="UP000095284">
    <property type="component" value="Unplaced"/>
</dbReference>
<evidence type="ECO:0000313" key="8">
    <source>
        <dbReference type="WBParaSite" id="BXY_1023900.1"/>
    </source>
</evidence>
<dbReference type="GO" id="GO:0005524">
    <property type="term" value="F:ATP binding"/>
    <property type="evidence" value="ECO:0007669"/>
    <property type="project" value="UniProtKB-KW"/>
</dbReference>
<dbReference type="GO" id="GO:0004674">
    <property type="term" value="F:protein serine/threonine kinase activity"/>
    <property type="evidence" value="ECO:0007669"/>
    <property type="project" value="TreeGrafter"/>
</dbReference>
<dbReference type="Gene3D" id="3.30.200.20">
    <property type="entry name" value="Phosphorylase Kinase, domain 1"/>
    <property type="match status" value="1"/>
</dbReference>
<dbReference type="InterPro" id="IPR011009">
    <property type="entry name" value="Kinase-like_dom_sf"/>
</dbReference>
<feature type="domain" description="Protein kinase" evidence="4">
    <location>
        <begin position="21"/>
        <end position="335"/>
    </location>
</feature>
<dbReference type="WBParaSite" id="BXY_1023900.1">
    <property type="protein sequence ID" value="BXY_1023900.1"/>
    <property type="gene ID" value="BXY_1023900"/>
</dbReference>
<evidence type="ECO:0000256" key="3">
    <source>
        <dbReference type="ARBA" id="ARBA00022840"/>
    </source>
</evidence>
<dbReference type="SUPFAM" id="SSF56112">
    <property type="entry name" value="Protein kinase-like (PK-like)"/>
    <property type="match status" value="1"/>
</dbReference>
<reference evidence="8" key="1">
    <citation type="submission" date="2016-11" db="UniProtKB">
        <authorList>
            <consortium name="WormBaseParasite"/>
        </authorList>
    </citation>
    <scope>IDENTIFICATION</scope>
</reference>
<evidence type="ECO:0000313" key="5">
    <source>
        <dbReference type="EMBL" id="CAD5235385.1"/>
    </source>
</evidence>
<dbReference type="AlphaFoldDB" id="A0A1I7SB42"/>
<evidence type="ECO:0000259" key="4">
    <source>
        <dbReference type="PROSITE" id="PS50011"/>
    </source>
</evidence>
<dbReference type="Gene3D" id="1.10.510.10">
    <property type="entry name" value="Transferase(Phosphotransferase) domain 1"/>
    <property type="match status" value="1"/>
</dbReference>
<dbReference type="EMBL" id="CAJFCV020000006">
    <property type="protein sequence ID" value="CAG9131731.1"/>
    <property type="molecule type" value="Genomic_DNA"/>
</dbReference>
<dbReference type="EMBL" id="CAJFDI010000006">
    <property type="protein sequence ID" value="CAD5235385.1"/>
    <property type="molecule type" value="Genomic_DNA"/>
</dbReference>
<comment type="similarity">
    <text evidence="1">Belongs to the protein kinase superfamily. STE Ser/Thr protein kinase family. STE20 subfamily.</text>
</comment>
<dbReference type="PANTHER" id="PTHR48012">
    <property type="entry name" value="STERILE20-LIKE KINASE, ISOFORM B-RELATED"/>
    <property type="match status" value="1"/>
</dbReference>
<dbReference type="PANTHER" id="PTHR48012:SF2">
    <property type="entry name" value="STERILE20-LIKE KINASE, ISOFORM B"/>
    <property type="match status" value="1"/>
</dbReference>
<dbReference type="Proteomes" id="UP000659654">
    <property type="component" value="Unassembled WGS sequence"/>
</dbReference>
<evidence type="ECO:0000313" key="7">
    <source>
        <dbReference type="Proteomes" id="UP000659654"/>
    </source>
</evidence>
<dbReference type="InterPro" id="IPR050629">
    <property type="entry name" value="STE20/SPS1-PAK"/>
</dbReference>
<dbReference type="OrthoDB" id="840771at2759"/>
<organism evidence="6 8">
    <name type="scientific">Bursaphelenchus xylophilus</name>
    <name type="common">Pinewood nematode worm</name>
    <name type="synonym">Aphelenchoides xylophilus</name>
    <dbReference type="NCBI Taxonomy" id="6326"/>
    <lineage>
        <taxon>Eukaryota</taxon>
        <taxon>Metazoa</taxon>
        <taxon>Ecdysozoa</taxon>
        <taxon>Nematoda</taxon>
        <taxon>Chromadorea</taxon>
        <taxon>Rhabditida</taxon>
        <taxon>Tylenchina</taxon>
        <taxon>Tylenchomorpha</taxon>
        <taxon>Aphelenchoidea</taxon>
        <taxon>Aphelenchoididae</taxon>
        <taxon>Bursaphelenchus</taxon>
    </lineage>
</organism>
<sequence>MHRDVETPETPEKWEPNLDLLTVSGFFNFGREADVIFCQNRRKKSLGFCALKLRSISDSDSNFEEIMNEVKVLQVHHHENIAGVHCAAVVSRDVLGLVMPPYLGLKLLLDLTKEMRHENSPEMVINEVLARQLIHQALKGLSFLHSIGYIHRSLNLNCLMLSDEGCLKISGFSRLLQFQPAVDPMGKSCKPFRPTCSQYFESAPEMFVPGILNHPEIFPEADRSDEYDIRVDSWSLGYTLLYLLFSQRPFTRCNDMKTPEDLMHTENVEVQLRDWVTRYCDKESEWACWSDVFGKRGPKLQKMVSPEFKRFIKDAMRINKLKRWTCEQLLKHPWMKLEKFDGFEMEKERMCPEDRRLIKQKFLGEEYLGKMDEIVAGMSESVIKTPDQVKIGPHECLITVMTIVKKERYMVRFVVSTQWVKSPKRKLEQIVRTKLLPFAESNLLRISEYVKLTAVAVHLVDKFREDEENNMFIYRCFVLHNSSANPNFDTLDEMGMVMISSHLKYSDKVCLSKWPGKELEMDKRFLIQMSELEKKNKGLFERFKDRVLHCRKKNEGEASTSTKQPDEEELYQTAPDDHLHLSQVEADKFCEQKKKFRLRQRLRHFFSNNNTHREYRL</sequence>
<dbReference type="InterPro" id="IPR000719">
    <property type="entry name" value="Prot_kinase_dom"/>
</dbReference>
<dbReference type="SMR" id="A0A1I7SB42"/>
<accession>A0A1I7SB42</accession>
<dbReference type="GO" id="GO:0005737">
    <property type="term" value="C:cytoplasm"/>
    <property type="evidence" value="ECO:0007669"/>
    <property type="project" value="TreeGrafter"/>
</dbReference>
<gene>
    <name evidence="5" type="ORF">BXYJ_LOCUS15476</name>
</gene>
<protein>
    <submittedName>
        <fullName evidence="5">(pine wood nematode) hypothetical protein</fullName>
    </submittedName>
    <submittedName>
        <fullName evidence="8">Protein kinase domain-containing protein</fullName>
    </submittedName>
</protein>
<dbReference type="eggNOG" id="KOG0032">
    <property type="taxonomic scope" value="Eukaryota"/>
</dbReference>
<evidence type="ECO:0000256" key="2">
    <source>
        <dbReference type="ARBA" id="ARBA00022741"/>
    </source>
</evidence>
<keyword evidence="3" id="KW-0067">ATP-binding</keyword>
<evidence type="ECO:0000313" key="6">
    <source>
        <dbReference type="Proteomes" id="UP000095284"/>
    </source>
</evidence>
<dbReference type="Proteomes" id="UP000582659">
    <property type="component" value="Unassembled WGS sequence"/>
</dbReference>